<feature type="region of interest" description="Disordered" evidence="13">
    <location>
        <begin position="78"/>
        <end position="109"/>
    </location>
</feature>
<dbReference type="Pfam" id="PF07715">
    <property type="entry name" value="Plug"/>
    <property type="match status" value="1"/>
</dbReference>
<evidence type="ECO:0000256" key="7">
    <source>
        <dbReference type="ARBA" id="ARBA00023065"/>
    </source>
</evidence>
<evidence type="ECO:0000256" key="6">
    <source>
        <dbReference type="ARBA" id="ARBA00023004"/>
    </source>
</evidence>
<feature type="compositionally biased region" description="Low complexity" evidence="13">
    <location>
        <begin position="79"/>
        <end position="109"/>
    </location>
</feature>
<proteinExistence type="inferred from homology"/>
<dbReference type="EMBL" id="SNZR01000011">
    <property type="protein sequence ID" value="TDR95027.1"/>
    <property type="molecule type" value="Genomic_DNA"/>
</dbReference>
<dbReference type="InterPro" id="IPR000531">
    <property type="entry name" value="Beta-barrel_TonB"/>
</dbReference>
<dbReference type="InterPro" id="IPR039426">
    <property type="entry name" value="TonB-dep_rcpt-like"/>
</dbReference>
<comment type="caution">
    <text evidence="16">The sequence shown here is derived from an EMBL/GenBank/DDBJ whole genome shotgun (WGS) entry which is preliminary data.</text>
</comment>
<keyword evidence="2 11" id="KW-0813">Transport</keyword>
<evidence type="ECO:0000256" key="5">
    <source>
        <dbReference type="ARBA" id="ARBA00022692"/>
    </source>
</evidence>
<keyword evidence="4" id="KW-0410">Iron transport</keyword>
<dbReference type="Gene3D" id="2.40.170.20">
    <property type="entry name" value="TonB-dependent receptor, beta-barrel domain"/>
    <property type="match status" value="1"/>
</dbReference>
<evidence type="ECO:0000313" key="16">
    <source>
        <dbReference type="EMBL" id="TDR95027.1"/>
    </source>
</evidence>
<evidence type="ECO:0000259" key="15">
    <source>
        <dbReference type="Pfam" id="PF07715"/>
    </source>
</evidence>
<keyword evidence="10 11" id="KW-0998">Cell outer membrane</keyword>
<organism evidence="16 17">
    <name type="scientific">Enterovirga rhinocerotis</name>
    <dbReference type="NCBI Taxonomy" id="1339210"/>
    <lineage>
        <taxon>Bacteria</taxon>
        <taxon>Pseudomonadati</taxon>
        <taxon>Pseudomonadota</taxon>
        <taxon>Alphaproteobacteria</taxon>
        <taxon>Hyphomicrobiales</taxon>
        <taxon>Methylobacteriaceae</taxon>
        <taxon>Enterovirga</taxon>
    </lineage>
</organism>
<keyword evidence="17" id="KW-1185">Reference proteome</keyword>
<dbReference type="CDD" id="cd01347">
    <property type="entry name" value="ligand_gated_channel"/>
    <property type="match status" value="1"/>
</dbReference>
<comment type="similarity">
    <text evidence="11 12">Belongs to the TonB-dependent receptor family.</text>
</comment>
<dbReference type="AlphaFoldDB" id="A0A4R7CDV5"/>
<keyword evidence="7" id="KW-0406">Ion transport</keyword>
<name>A0A4R7CDV5_9HYPH</name>
<evidence type="ECO:0000256" key="1">
    <source>
        <dbReference type="ARBA" id="ARBA00004571"/>
    </source>
</evidence>
<keyword evidence="8 12" id="KW-0798">TonB box</keyword>
<keyword evidence="3 11" id="KW-1134">Transmembrane beta strand</keyword>
<keyword evidence="5 11" id="KW-0812">Transmembrane</keyword>
<dbReference type="Proteomes" id="UP000295122">
    <property type="component" value="Unassembled WGS sequence"/>
</dbReference>
<evidence type="ECO:0000256" key="4">
    <source>
        <dbReference type="ARBA" id="ARBA00022496"/>
    </source>
</evidence>
<dbReference type="GO" id="GO:0006826">
    <property type="term" value="P:iron ion transport"/>
    <property type="evidence" value="ECO:0007669"/>
    <property type="project" value="UniProtKB-KW"/>
</dbReference>
<accession>A0A4R7CDV5</accession>
<evidence type="ECO:0000256" key="10">
    <source>
        <dbReference type="ARBA" id="ARBA00023237"/>
    </source>
</evidence>
<reference evidence="16 17" key="1">
    <citation type="submission" date="2019-03" db="EMBL/GenBank/DDBJ databases">
        <title>Genomic Encyclopedia of Type Strains, Phase IV (KMG-IV): sequencing the most valuable type-strain genomes for metagenomic binning, comparative biology and taxonomic classification.</title>
        <authorList>
            <person name="Goeker M."/>
        </authorList>
    </citation>
    <scope>NUCLEOTIDE SEQUENCE [LARGE SCALE GENOMIC DNA]</scope>
    <source>
        <strain evidence="16 17">DSM 25903</strain>
    </source>
</reference>
<feature type="domain" description="TonB-dependent receptor plug" evidence="15">
    <location>
        <begin position="142"/>
        <end position="244"/>
    </location>
</feature>
<gene>
    <name evidence="16" type="ORF">EV668_2319</name>
</gene>
<dbReference type="InterPro" id="IPR036942">
    <property type="entry name" value="Beta-barrel_TonB_sf"/>
</dbReference>
<protein>
    <submittedName>
        <fullName evidence="16">Pesticin/yersiniabactin receptor</fullName>
    </submittedName>
</protein>
<evidence type="ECO:0000256" key="8">
    <source>
        <dbReference type="ARBA" id="ARBA00023077"/>
    </source>
</evidence>
<evidence type="ECO:0000256" key="13">
    <source>
        <dbReference type="SAM" id="MobiDB-lite"/>
    </source>
</evidence>
<keyword evidence="6" id="KW-0408">Iron</keyword>
<evidence type="ECO:0000256" key="12">
    <source>
        <dbReference type="RuleBase" id="RU003357"/>
    </source>
</evidence>
<evidence type="ECO:0000256" key="11">
    <source>
        <dbReference type="PROSITE-ProRule" id="PRU01360"/>
    </source>
</evidence>
<dbReference type="PROSITE" id="PS52016">
    <property type="entry name" value="TONB_DEPENDENT_REC_3"/>
    <property type="match status" value="1"/>
</dbReference>
<evidence type="ECO:0000256" key="3">
    <source>
        <dbReference type="ARBA" id="ARBA00022452"/>
    </source>
</evidence>
<keyword evidence="16" id="KW-0675">Receptor</keyword>
<evidence type="ECO:0000313" key="17">
    <source>
        <dbReference type="Proteomes" id="UP000295122"/>
    </source>
</evidence>
<evidence type="ECO:0000256" key="9">
    <source>
        <dbReference type="ARBA" id="ARBA00023136"/>
    </source>
</evidence>
<evidence type="ECO:0000256" key="2">
    <source>
        <dbReference type="ARBA" id="ARBA00022448"/>
    </source>
</evidence>
<dbReference type="GO" id="GO:0009279">
    <property type="term" value="C:cell outer membrane"/>
    <property type="evidence" value="ECO:0007669"/>
    <property type="project" value="UniProtKB-SubCell"/>
</dbReference>
<dbReference type="SUPFAM" id="SSF56935">
    <property type="entry name" value="Porins"/>
    <property type="match status" value="1"/>
</dbReference>
<keyword evidence="9 11" id="KW-0472">Membrane</keyword>
<dbReference type="InterPro" id="IPR012910">
    <property type="entry name" value="Plug_dom"/>
</dbReference>
<evidence type="ECO:0000259" key="14">
    <source>
        <dbReference type="Pfam" id="PF00593"/>
    </source>
</evidence>
<dbReference type="PANTHER" id="PTHR32552">
    <property type="entry name" value="FERRICHROME IRON RECEPTOR-RELATED"/>
    <property type="match status" value="1"/>
</dbReference>
<sequence length="770" mass="83827">MISTGDEAVDISDKNNTDAKQSRALDDLKIVTIPALRVTPAVMAALLVSTSAFAQATLDPGPSPSTALPPLVVEEPVARTRPASPRGARAAPRARAAARPAAAADSQARSGAGLVRPRVVSPVAPLNEISVAAAKRPQELGKTDAAVSVVHGAVLRDRQVQTTADLQKVLPGLVVDDRGSGLFANFTVRGINSFDFYNPSVQVLIDGVPQSARALVQDLSNVGRVEFLRGPQGTLFGINAFAGVISISTEKPRENRASISAIASNGLYEIGANTTTVLVPDTLFLDLGIKERHYIGQLKDLERGKDNIDGRNALSGRMALRYAPLGGDFDAMLSASHESLRSREENFVLDADLRRRWFRSTPQRYYNSFDRELTTTALAWNYRMGDFTLSSVSSFQYIDLRRRAVVDQPETYRTIYQELRLAYDGAGPLKGVAGVSFVNNDFTRGWPSIPVYYMGPSRNRVESSSASAFGEATYNLTNRLALTAGLRASYDWSDIDYLRPDSFGSGMGLASKQEANFSNVQPKVSLGYQVNDTTRVYALVSQGYKAGGFNHTVSSSFDLNVYKPETAWNFEVGGRTELFDGRLGLSAALYHISSQDQQVYVGPIGYQVLRNAGQGVSTGVELEARLQATDQLVLTAQGAFGRSEFDKFTDWQKGVNYKGKRIPYAPDVTANLGARYTIEQTLIPAQVTLTGNMRIIGKTFFDMENTLAQGGYTTYDAGLEFAFPNQVTAKIFANNLTDKVYRTYSYQSGPSVYSSVGMGRLVGLDVRMRF</sequence>
<comment type="subcellular location">
    <subcellularLocation>
        <location evidence="1 11">Cell outer membrane</location>
        <topology evidence="1 11">Multi-pass membrane protein</topology>
    </subcellularLocation>
</comment>
<dbReference type="OrthoDB" id="9760333at2"/>
<dbReference type="Pfam" id="PF00593">
    <property type="entry name" value="TonB_dep_Rec_b-barrel"/>
    <property type="match status" value="1"/>
</dbReference>
<dbReference type="PANTHER" id="PTHR32552:SF81">
    <property type="entry name" value="TONB-DEPENDENT OUTER MEMBRANE RECEPTOR"/>
    <property type="match status" value="1"/>
</dbReference>
<feature type="domain" description="TonB-dependent receptor-like beta-barrel" evidence="14">
    <location>
        <begin position="312"/>
        <end position="736"/>
    </location>
</feature>